<organism evidence="1 2">
    <name type="scientific">Streptomyces thinghirensis</name>
    <dbReference type="NCBI Taxonomy" id="551547"/>
    <lineage>
        <taxon>Bacteria</taxon>
        <taxon>Bacillati</taxon>
        <taxon>Actinomycetota</taxon>
        <taxon>Actinomycetes</taxon>
        <taxon>Kitasatosporales</taxon>
        <taxon>Streptomycetaceae</taxon>
        <taxon>Streptomyces</taxon>
    </lineage>
</organism>
<accession>A0ABP9SYY0</accession>
<name>A0ABP9SYY0_9ACTN</name>
<reference evidence="2" key="1">
    <citation type="journal article" date="2019" name="Int. J. Syst. Evol. Microbiol.">
        <title>The Global Catalogue of Microorganisms (GCM) 10K type strain sequencing project: providing services to taxonomists for standard genome sequencing and annotation.</title>
        <authorList>
            <consortium name="The Broad Institute Genomics Platform"/>
            <consortium name="The Broad Institute Genome Sequencing Center for Infectious Disease"/>
            <person name="Wu L."/>
            <person name="Ma J."/>
        </authorList>
    </citation>
    <scope>NUCLEOTIDE SEQUENCE [LARGE SCALE GENOMIC DNA]</scope>
    <source>
        <strain evidence="2">JCM 18306</strain>
    </source>
</reference>
<evidence type="ECO:0000313" key="2">
    <source>
        <dbReference type="Proteomes" id="UP001499878"/>
    </source>
</evidence>
<evidence type="ECO:0000313" key="1">
    <source>
        <dbReference type="EMBL" id="GAA5206977.1"/>
    </source>
</evidence>
<dbReference type="Proteomes" id="UP001499878">
    <property type="component" value="Unassembled WGS sequence"/>
</dbReference>
<comment type="caution">
    <text evidence="1">The sequence shown here is derived from an EMBL/GenBank/DDBJ whole genome shotgun (WGS) entry which is preliminary data.</text>
</comment>
<proteinExistence type="predicted"/>
<keyword evidence="2" id="KW-1185">Reference proteome</keyword>
<protein>
    <submittedName>
        <fullName evidence="1">Uncharacterized protein</fullName>
    </submittedName>
</protein>
<sequence length="135" mass="14949">MLSGTVVNGVRGGDVGFEGEIWHVRGAPDVGEAGAAAEVGEILIDDADFPWLSGRFRAGPAFATVQDLFARELALAERDDEGHWARWEAVYAEIERRVRLVSPDGPVAEFLLHIQGERAWFRWSDEPFERERAGG</sequence>
<gene>
    <name evidence="1" type="ORF">GCM10023323_20710</name>
</gene>
<dbReference type="EMBL" id="BAABJR010000004">
    <property type="protein sequence ID" value="GAA5206977.1"/>
    <property type="molecule type" value="Genomic_DNA"/>
</dbReference>